<dbReference type="Gene3D" id="3.40.50.1820">
    <property type="entry name" value="alpha/beta hydrolase"/>
    <property type="match status" value="1"/>
</dbReference>
<sequence>MMILTSIQKGNPQHLPLVFMHYLGGSAHTWLPVMEALSKHYYCISLDMPGFGDSASQSPARIMQQAEWVRETLNDIGIVVRPWLIGHSMTGKLAAVMALQTPEQVAGVILTAPSPLCPQPMTDQQFAMQYEWQATQEHAEKFVAGSHQKPLADAVLQRIINDVLRANPAAFPYWAKTASQENFEHRYPNVSLPALLLLGEKDDNVPRFPQQLASTLHQFSPYEYEVIEGCGHLLPLEATEELAAIIEAFIKKYP</sequence>
<reference evidence="3 4" key="1">
    <citation type="submission" date="2020-04" db="EMBL/GenBank/DDBJ databases">
        <title>Genome sequencing of Rosenbergiella species.</title>
        <authorList>
            <person name="Alvarez-Perez S."/>
            <person name="Lievens B."/>
        </authorList>
    </citation>
    <scope>NUCLEOTIDE SEQUENCE [LARGE SCALE GENOMIC DNA]</scope>
    <source>
        <strain evidence="3 4">CdVSA20.1</strain>
    </source>
</reference>
<evidence type="ECO:0000256" key="1">
    <source>
        <dbReference type="ARBA" id="ARBA00022801"/>
    </source>
</evidence>
<evidence type="ECO:0000313" key="4">
    <source>
        <dbReference type="Proteomes" id="UP000786875"/>
    </source>
</evidence>
<comment type="caution">
    <text evidence="3">The sequence shown here is derived from an EMBL/GenBank/DDBJ whole genome shotgun (WGS) entry which is preliminary data.</text>
</comment>
<dbReference type="Proteomes" id="UP000786875">
    <property type="component" value="Unassembled WGS sequence"/>
</dbReference>
<dbReference type="InterPro" id="IPR000073">
    <property type="entry name" value="AB_hydrolase_1"/>
</dbReference>
<keyword evidence="4" id="KW-1185">Reference proteome</keyword>
<dbReference type="PANTHER" id="PTHR43798">
    <property type="entry name" value="MONOACYLGLYCEROL LIPASE"/>
    <property type="match status" value="1"/>
</dbReference>
<dbReference type="GO" id="GO:0016787">
    <property type="term" value="F:hydrolase activity"/>
    <property type="evidence" value="ECO:0007669"/>
    <property type="project" value="UniProtKB-KW"/>
</dbReference>
<dbReference type="SUPFAM" id="SSF53474">
    <property type="entry name" value="alpha/beta-Hydrolases"/>
    <property type="match status" value="1"/>
</dbReference>
<evidence type="ECO:0000313" key="3">
    <source>
        <dbReference type="EMBL" id="MBT0728509.1"/>
    </source>
</evidence>
<proteinExistence type="predicted"/>
<dbReference type="Pfam" id="PF12697">
    <property type="entry name" value="Abhydrolase_6"/>
    <property type="match status" value="1"/>
</dbReference>
<dbReference type="RefSeq" id="WP_214215926.1">
    <property type="nucleotide sequence ID" value="NZ_JABBFO010000022.1"/>
</dbReference>
<keyword evidence="1 3" id="KW-0378">Hydrolase</keyword>
<evidence type="ECO:0000259" key="2">
    <source>
        <dbReference type="Pfam" id="PF12697"/>
    </source>
</evidence>
<dbReference type="PRINTS" id="PR00111">
    <property type="entry name" value="ABHYDROLASE"/>
</dbReference>
<dbReference type="EMBL" id="JABBFO010000022">
    <property type="protein sequence ID" value="MBT0728509.1"/>
    <property type="molecule type" value="Genomic_DNA"/>
</dbReference>
<dbReference type="PANTHER" id="PTHR43798:SF31">
    <property type="entry name" value="AB HYDROLASE SUPERFAMILY PROTEIN YCLE"/>
    <property type="match status" value="1"/>
</dbReference>
<dbReference type="InterPro" id="IPR029058">
    <property type="entry name" value="AB_hydrolase_fold"/>
</dbReference>
<organism evidence="3 4">
    <name type="scientific">Rosenbergiella australiborealis</name>
    <dbReference type="NCBI Taxonomy" id="1544696"/>
    <lineage>
        <taxon>Bacteria</taxon>
        <taxon>Pseudomonadati</taxon>
        <taxon>Pseudomonadota</taxon>
        <taxon>Gammaproteobacteria</taxon>
        <taxon>Enterobacterales</taxon>
        <taxon>Erwiniaceae</taxon>
        <taxon>Rosenbergiella</taxon>
    </lineage>
</organism>
<gene>
    <name evidence="3" type="ORF">HGT73_14275</name>
</gene>
<name>A0ABS5T853_9GAMM</name>
<feature type="domain" description="AB hydrolase-1" evidence="2">
    <location>
        <begin position="17"/>
        <end position="244"/>
    </location>
</feature>
<accession>A0ABS5T853</accession>
<protein>
    <submittedName>
        <fullName evidence="3">Alpha/beta fold hydrolase</fullName>
    </submittedName>
</protein>
<dbReference type="InterPro" id="IPR050266">
    <property type="entry name" value="AB_hydrolase_sf"/>
</dbReference>